<evidence type="ECO:0000313" key="4">
    <source>
        <dbReference type="Proteomes" id="UP000799770"/>
    </source>
</evidence>
<dbReference type="SUPFAM" id="SSF54909">
    <property type="entry name" value="Dimeric alpha+beta barrel"/>
    <property type="match status" value="1"/>
</dbReference>
<feature type="domain" description="EthD" evidence="2">
    <location>
        <begin position="19"/>
        <end position="116"/>
    </location>
</feature>
<comment type="similarity">
    <text evidence="1">Belongs to the tpcK family.</text>
</comment>
<dbReference type="EMBL" id="ML977358">
    <property type="protein sequence ID" value="KAF2106979.1"/>
    <property type="molecule type" value="Genomic_DNA"/>
</dbReference>
<evidence type="ECO:0000313" key="3">
    <source>
        <dbReference type="EMBL" id="KAF2106979.1"/>
    </source>
</evidence>
<evidence type="ECO:0000256" key="1">
    <source>
        <dbReference type="ARBA" id="ARBA00005986"/>
    </source>
</evidence>
<evidence type="ECO:0000259" key="2">
    <source>
        <dbReference type="Pfam" id="PF07110"/>
    </source>
</evidence>
<gene>
    <name evidence="3" type="ORF">BDV96DRAFT_506977</name>
</gene>
<keyword evidence="4" id="KW-1185">Reference proteome</keyword>
<organism evidence="3 4">
    <name type="scientific">Lophiotrema nucula</name>
    <dbReference type="NCBI Taxonomy" id="690887"/>
    <lineage>
        <taxon>Eukaryota</taxon>
        <taxon>Fungi</taxon>
        <taxon>Dikarya</taxon>
        <taxon>Ascomycota</taxon>
        <taxon>Pezizomycotina</taxon>
        <taxon>Dothideomycetes</taxon>
        <taxon>Pleosporomycetidae</taxon>
        <taxon>Pleosporales</taxon>
        <taxon>Lophiotremataceae</taxon>
        <taxon>Lophiotrema</taxon>
    </lineage>
</organism>
<dbReference type="OrthoDB" id="3183782at2759"/>
<sequence>MATQDQTKMYKFSMFIKRRPDLTEVEFHEYWTETHAPIVDEWLAKHGVVRYIQYHLRSDACNQSEKIWTGLGGENVLDFDGQVELLVPNVECLQEALDDPYYKGHVQPDEEKFIDANKSYKTCGWEEKYIHDGCVVREERKQGNY</sequence>
<dbReference type="InterPro" id="IPR011008">
    <property type="entry name" value="Dimeric_a/b-barrel"/>
</dbReference>
<protein>
    <submittedName>
        <fullName evidence="3">EthD domain-containing protein</fullName>
    </submittedName>
</protein>
<reference evidence="3" key="1">
    <citation type="journal article" date="2020" name="Stud. Mycol.">
        <title>101 Dothideomycetes genomes: a test case for predicting lifestyles and emergence of pathogens.</title>
        <authorList>
            <person name="Haridas S."/>
            <person name="Albert R."/>
            <person name="Binder M."/>
            <person name="Bloem J."/>
            <person name="Labutti K."/>
            <person name="Salamov A."/>
            <person name="Andreopoulos B."/>
            <person name="Baker S."/>
            <person name="Barry K."/>
            <person name="Bills G."/>
            <person name="Bluhm B."/>
            <person name="Cannon C."/>
            <person name="Castanera R."/>
            <person name="Culley D."/>
            <person name="Daum C."/>
            <person name="Ezra D."/>
            <person name="Gonzalez J."/>
            <person name="Henrissat B."/>
            <person name="Kuo A."/>
            <person name="Liang C."/>
            <person name="Lipzen A."/>
            <person name="Lutzoni F."/>
            <person name="Magnuson J."/>
            <person name="Mondo S."/>
            <person name="Nolan M."/>
            <person name="Ohm R."/>
            <person name="Pangilinan J."/>
            <person name="Park H.-J."/>
            <person name="Ramirez L."/>
            <person name="Alfaro M."/>
            <person name="Sun H."/>
            <person name="Tritt A."/>
            <person name="Yoshinaga Y."/>
            <person name="Zwiers L.-H."/>
            <person name="Turgeon B."/>
            <person name="Goodwin S."/>
            <person name="Spatafora J."/>
            <person name="Crous P."/>
            <person name="Grigoriev I."/>
        </authorList>
    </citation>
    <scope>NUCLEOTIDE SEQUENCE</scope>
    <source>
        <strain evidence="3">CBS 627.86</strain>
    </source>
</reference>
<dbReference type="InterPro" id="IPR009799">
    <property type="entry name" value="EthD_dom"/>
</dbReference>
<dbReference type="Gene3D" id="3.30.70.100">
    <property type="match status" value="1"/>
</dbReference>
<dbReference type="GO" id="GO:0016491">
    <property type="term" value="F:oxidoreductase activity"/>
    <property type="evidence" value="ECO:0007669"/>
    <property type="project" value="InterPro"/>
</dbReference>
<proteinExistence type="inferred from homology"/>
<dbReference type="Pfam" id="PF07110">
    <property type="entry name" value="EthD"/>
    <property type="match status" value="1"/>
</dbReference>
<dbReference type="Proteomes" id="UP000799770">
    <property type="component" value="Unassembled WGS sequence"/>
</dbReference>
<dbReference type="AlphaFoldDB" id="A0A6A5YIA5"/>
<name>A0A6A5YIA5_9PLEO</name>
<accession>A0A6A5YIA5</accession>